<proteinExistence type="inferred from homology"/>
<sequence length="260" mass="29380">MRAVGGDSWWWRGAGEGRMGLLEIVWWWPKVAKVEVLTMTAPPLFFTGVTSPSWRHGGDASLSLSLTGIVLLPHQRHPLSLTVTVQYHLLSLTAAHLSLTPASFSSLTRLARNTAREMVRIQVKHGGDGGGDDLTEFLYDCPATSTTDEIARVLTQIANLQSTIQRLFLQLQPHLELLQEDTVELLWARKKLLRGKQLCYYIGKNEKTKVSLKSFQEADRTISIWYSFLLFHPKGKMPLKLKKRTIYGTATEEHFKIVDP</sequence>
<evidence type="ECO:0000256" key="1">
    <source>
        <dbReference type="ARBA" id="ARBA00009619"/>
    </source>
</evidence>
<name>A0A4S4F1D9_CAMSN</name>
<accession>A0A4S4F1D9</accession>
<dbReference type="InterPro" id="IPR021298">
    <property type="entry name" value="CFAP298"/>
</dbReference>
<reference evidence="2 3" key="1">
    <citation type="journal article" date="2018" name="Proc. Natl. Acad. Sci. U.S.A.">
        <title>Draft genome sequence of Camellia sinensis var. sinensis provides insights into the evolution of the tea genome and tea quality.</title>
        <authorList>
            <person name="Wei C."/>
            <person name="Yang H."/>
            <person name="Wang S."/>
            <person name="Zhao J."/>
            <person name="Liu C."/>
            <person name="Gao L."/>
            <person name="Xia E."/>
            <person name="Lu Y."/>
            <person name="Tai Y."/>
            <person name="She G."/>
            <person name="Sun J."/>
            <person name="Cao H."/>
            <person name="Tong W."/>
            <person name="Gao Q."/>
            <person name="Li Y."/>
            <person name="Deng W."/>
            <person name="Jiang X."/>
            <person name="Wang W."/>
            <person name="Chen Q."/>
            <person name="Zhang S."/>
            <person name="Li H."/>
            <person name="Wu J."/>
            <person name="Wang P."/>
            <person name="Li P."/>
            <person name="Shi C."/>
            <person name="Zheng F."/>
            <person name="Jian J."/>
            <person name="Huang B."/>
            <person name="Shan D."/>
            <person name="Shi M."/>
            <person name="Fang C."/>
            <person name="Yue Y."/>
            <person name="Li F."/>
            <person name="Li D."/>
            <person name="Wei S."/>
            <person name="Han B."/>
            <person name="Jiang C."/>
            <person name="Yin Y."/>
            <person name="Xia T."/>
            <person name="Zhang Z."/>
            <person name="Bennetzen J.L."/>
            <person name="Zhao S."/>
            <person name="Wan X."/>
        </authorList>
    </citation>
    <scope>NUCLEOTIDE SEQUENCE [LARGE SCALE GENOMIC DNA]</scope>
    <source>
        <strain evidence="3">cv. Shuchazao</strain>
        <tissue evidence="2">Leaf</tissue>
    </source>
</reference>
<dbReference type="AlphaFoldDB" id="A0A4S4F1D9"/>
<gene>
    <name evidence="2" type="ORF">TEA_020224</name>
</gene>
<dbReference type="Pfam" id="PF11069">
    <property type="entry name" value="CFAP298"/>
    <property type="match status" value="1"/>
</dbReference>
<comment type="caution">
    <text evidence="2">The sequence shown here is derived from an EMBL/GenBank/DDBJ whole genome shotgun (WGS) entry which is preliminary data.</text>
</comment>
<comment type="similarity">
    <text evidence="1">Belongs to the CFAP298 family.</text>
</comment>
<dbReference type="EMBL" id="SDRB02000384">
    <property type="protein sequence ID" value="THG23259.1"/>
    <property type="molecule type" value="Genomic_DNA"/>
</dbReference>
<dbReference type="PANTHER" id="PTHR13238:SF0">
    <property type="entry name" value="CILIA- AND FLAGELLA-ASSOCIATED PROTEIN 298"/>
    <property type="match status" value="1"/>
</dbReference>
<organism evidence="2 3">
    <name type="scientific">Camellia sinensis var. sinensis</name>
    <name type="common">China tea</name>
    <dbReference type="NCBI Taxonomy" id="542762"/>
    <lineage>
        <taxon>Eukaryota</taxon>
        <taxon>Viridiplantae</taxon>
        <taxon>Streptophyta</taxon>
        <taxon>Embryophyta</taxon>
        <taxon>Tracheophyta</taxon>
        <taxon>Spermatophyta</taxon>
        <taxon>Magnoliopsida</taxon>
        <taxon>eudicotyledons</taxon>
        <taxon>Gunneridae</taxon>
        <taxon>Pentapetalae</taxon>
        <taxon>asterids</taxon>
        <taxon>Ericales</taxon>
        <taxon>Theaceae</taxon>
        <taxon>Camellia</taxon>
    </lineage>
</organism>
<evidence type="ECO:0000313" key="2">
    <source>
        <dbReference type="EMBL" id="THG23259.1"/>
    </source>
</evidence>
<keyword evidence="3" id="KW-1185">Reference proteome</keyword>
<protein>
    <submittedName>
        <fullName evidence="2">Uncharacterized protein</fullName>
    </submittedName>
</protein>
<dbReference type="Proteomes" id="UP000306102">
    <property type="component" value="Unassembled WGS sequence"/>
</dbReference>
<dbReference type="PANTHER" id="PTHR13238">
    <property type="entry name" value="PROTEIN C21ORF59"/>
    <property type="match status" value="1"/>
</dbReference>
<evidence type="ECO:0000313" key="3">
    <source>
        <dbReference type="Proteomes" id="UP000306102"/>
    </source>
</evidence>